<reference evidence="1 2" key="1">
    <citation type="submission" date="2013-01" db="EMBL/GenBank/DDBJ databases">
        <authorList>
            <person name="Harkins D.M."/>
            <person name="Durkin A.S."/>
            <person name="Brinkac L.M."/>
            <person name="Haft D.H."/>
            <person name="Selengut J.D."/>
            <person name="Sanka R."/>
            <person name="DePew J."/>
            <person name="Purushe J."/>
            <person name="Galloway R.L."/>
            <person name="Vinetz J.M."/>
            <person name="Sutton G.G."/>
            <person name="Nierman W.C."/>
            <person name="Fouts D.E."/>
        </authorList>
    </citation>
    <scope>NUCLEOTIDE SEQUENCE [LARGE SCALE GENOMIC DNA]</scope>
    <source>
        <strain evidence="1 2">79601</strain>
    </source>
</reference>
<evidence type="ECO:0000313" key="1">
    <source>
        <dbReference type="EMBL" id="EMJ91028.1"/>
    </source>
</evidence>
<accession>M6CQA6</accession>
<dbReference type="EMBL" id="ANIK01000115">
    <property type="protein sequence ID" value="EMJ91028.1"/>
    <property type="molecule type" value="Genomic_DNA"/>
</dbReference>
<dbReference type="PATRIC" id="fig|1218565.3.peg.4228"/>
<sequence>MKKIRIISKLMQQFLHSQTKTVGLADKSKEWAEEGRKIRFYEPIFPSWRSFWERWSSHVLGNQR</sequence>
<name>M6CQA6_9LEPT</name>
<evidence type="ECO:0000313" key="2">
    <source>
        <dbReference type="Proteomes" id="UP000011988"/>
    </source>
</evidence>
<protein>
    <submittedName>
        <fullName evidence="1">Uncharacterized protein</fullName>
    </submittedName>
</protein>
<proteinExistence type="predicted"/>
<comment type="caution">
    <text evidence="1">The sequence shown here is derived from an EMBL/GenBank/DDBJ whole genome shotgun (WGS) entry which is preliminary data.</text>
</comment>
<dbReference type="AlphaFoldDB" id="M6CQA6"/>
<gene>
    <name evidence="1" type="ORF">LEP1GSC194_1459</name>
</gene>
<dbReference type="Proteomes" id="UP000011988">
    <property type="component" value="Unassembled WGS sequence"/>
</dbReference>
<organism evidence="1 2">
    <name type="scientific">Leptospira alstonii serovar Sichuan str. 79601</name>
    <dbReference type="NCBI Taxonomy" id="1218565"/>
    <lineage>
        <taxon>Bacteria</taxon>
        <taxon>Pseudomonadati</taxon>
        <taxon>Spirochaetota</taxon>
        <taxon>Spirochaetia</taxon>
        <taxon>Leptospirales</taxon>
        <taxon>Leptospiraceae</taxon>
        <taxon>Leptospira</taxon>
    </lineage>
</organism>